<dbReference type="GO" id="GO:0043709">
    <property type="term" value="P:cell adhesion involved in single-species biofilm formation"/>
    <property type="evidence" value="ECO:0007669"/>
    <property type="project" value="TreeGrafter"/>
</dbReference>
<dbReference type="OrthoDB" id="9812260at2"/>
<organism evidence="4 5">
    <name type="scientific">Shewanella atlantica</name>
    <dbReference type="NCBI Taxonomy" id="271099"/>
    <lineage>
        <taxon>Bacteria</taxon>
        <taxon>Pseudomonadati</taxon>
        <taxon>Pseudomonadota</taxon>
        <taxon>Gammaproteobacteria</taxon>
        <taxon>Alteromonadales</taxon>
        <taxon>Shewanellaceae</taxon>
        <taxon>Shewanella</taxon>
    </lineage>
</organism>
<dbReference type="GO" id="GO:1902201">
    <property type="term" value="P:negative regulation of bacterial-type flagellum-dependent cell motility"/>
    <property type="evidence" value="ECO:0007669"/>
    <property type="project" value="TreeGrafter"/>
</dbReference>
<dbReference type="InterPro" id="IPR043128">
    <property type="entry name" value="Rev_trsase/Diguanyl_cyclase"/>
</dbReference>
<dbReference type="AlphaFoldDB" id="A0A3S0KKL8"/>
<dbReference type="RefSeq" id="WP_126505547.1">
    <property type="nucleotide sequence ID" value="NZ_RXNV01000003.1"/>
</dbReference>
<dbReference type="InterPro" id="IPR050469">
    <property type="entry name" value="Diguanylate_Cyclase"/>
</dbReference>
<comment type="caution">
    <text evidence="4">The sequence shown here is derived from an EMBL/GenBank/DDBJ whole genome shotgun (WGS) entry which is preliminary data.</text>
</comment>
<dbReference type="GO" id="GO:0005886">
    <property type="term" value="C:plasma membrane"/>
    <property type="evidence" value="ECO:0007669"/>
    <property type="project" value="TreeGrafter"/>
</dbReference>
<dbReference type="GO" id="GO:0052621">
    <property type="term" value="F:diguanylate cyclase activity"/>
    <property type="evidence" value="ECO:0007669"/>
    <property type="project" value="UniProtKB-EC"/>
</dbReference>
<evidence type="ECO:0000313" key="5">
    <source>
        <dbReference type="Proteomes" id="UP000282060"/>
    </source>
</evidence>
<dbReference type="NCBIfam" id="TIGR00254">
    <property type="entry name" value="GGDEF"/>
    <property type="match status" value="1"/>
</dbReference>
<keyword evidence="5" id="KW-1185">Reference proteome</keyword>
<dbReference type="PANTHER" id="PTHR45138:SF6">
    <property type="entry name" value="DIGUANYLATE CYCLASE DGCN"/>
    <property type="match status" value="1"/>
</dbReference>
<protein>
    <recommendedName>
        <fullName evidence="2">diguanylate cyclase</fullName>
        <ecNumber evidence="2">2.7.7.65</ecNumber>
    </recommendedName>
</protein>
<reference evidence="4 5" key="1">
    <citation type="submission" date="2018-12" db="EMBL/GenBank/DDBJ databases">
        <authorList>
            <person name="Yu L."/>
        </authorList>
    </citation>
    <scope>NUCLEOTIDE SEQUENCE [LARGE SCALE GENOMIC DNA]</scope>
    <source>
        <strain evidence="4 5">HAW-EB5</strain>
    </source>
</reference>
<evidence type="ECO:0000259" key="3">
    <source>
        <dbReference type="PROSITE" id="PS50887"/>
    </source>
</evidence>
<dbReference type="PROSITE" id="PS50887">
    <property type="entry name" value="GGDEF"/>
    <property type="match status" value="1"/>
</dbReference>
<dbReference type="Proteomes" id="UP000282060">
    <property type="component" value="Unassembled WGS sequence"/>
</dbReference>
<dbReference type="CDD" id="cd01949">
    <property type="entry name" value="GGDEF"/>
    <property type="match status" value="1"/>
</dbReference>
<dbReference type="EC" id="2.7.7.65" evidence="2"/>
<dbReference type="SMART" id="SM00267">
    <property type="entry name" value="GGDEF"/>
    <property type="match status" value="1"/>
</dbReference>
<dbReference type="PANTHER" id="PTHR45138">
    <property type="entry name" value="REGULATORY COMPONENTS OF SENSORY TRANSDUCTION SYSTEM"/>
    <property type="match status" value="1"/>
</dbReference>
<name>A0A3S0KKL8_9GAMM</name>
<accession>A0A3S0KKL8</accession>
<dbReference type="SUPFAM" id="SSF55073">
    <property type="entry name" value="Nucleotide cyclase"/>
    <property type="match status" value="1"/>
</dbReference>
<comment type="cofactor">
    <cofactor evidence="1">
        <name>Mg(2+)</name>
        <dbReference type="ChEBI" id="CHEBI:18420"/>
    </cofactor>
</comment>
<proteinExistence type="predicted"/>
<sequence>MDFGLATEFYPEEHQYQPELFSVNNTELDLVEIIQQLHESLDPRTVFACFGKVMGQHLPMHGVTLNYKHYQFSWGRRQGLVIKQQLVCSGEAASLQYSLKSPLTPSQAQRLQLLQTLVLLPLFNATQFHEMSQQAMYDSLTKLGNRHYYTESLKKAIATAERYCNDLSLVVLDLDNFKKLNDRYGHQFGDTVLSDFGQLLTNAIRNTDQAFRIGGDEFVVVVRGDKQAASILCERILASMASLPLFEKHEIQTSLGVSQWINGEAPTSLYERADRALYRAKAAGRQCFRVDGE</sequence>
<dbReference type="InterPro" id="IPR000160">
    <property type="entry name" value="GGDEF_dom"/>
</dbReference>
<dbReference type="EMBL" id="RXNV01000003">
    <property type="protein sequence ID" value="RTR32641.1"/>
    <property type="molecule type" value="Genomic_DNA"/>
</dbReference>
<dbReference type="InterPro" id="IPR029787">
    <property type="entry name" value="Nucleotide_cyclase"/>
</dbReference>
<dbReference type="Pfam" id="PF00990">
    <property type="entry name" value="GGDEF"/>
    <property type="match status" value="1"/>
</dbReference>
<evidence type="ECO:0000313" key="4">
    <source>
        <dbReference type="EMBL" id="RTR32641.1"/>
    </source>
</evidence>
<feature type="domain" description="GGDEF" evidence="3">
    <location>
        <begin position="165"/>
        <end position="293"/>
    </location>
</feature>
<gene>
    <name evidence="4" type="ORF">EKG39_09690</name>
</gene>
<dbReference type="FunFam" id="3.30.70.270:FF:000001">
    <property type="entry name" value="Diguanylate cyclase domain protein"/>
    <property type="match status" value="1"/>
</dbReference>
<evidence type="ECO:0000256" key="1">
    <source>
        <dbReference type="ARBA" id="ARBA00001946"/>
    </source>
</evidence>
<evidence type="ECO:0000256" key="2">
    <source>
        <dbReference type="ARBA" id="ARBA00012528"/>
    </source>
</evidence>
<dbReference type="Gene3D" id="3.30.70.270">
    <property type="match status" value="1"/>
</dbReference>